<accession>A0A8C3J0P7</accession>
<dbReference type="AlphaFoldDB" id="A0A8C3J0P7"/>
<evidence type="ECO:0000256" key="1">
    <source>
        <dbReference type="SAM" id="SignalP"/>
    </source>
</evidence>
<keyword evidence="1" id="KW-0732">Signal</keyword>
<name>A0A8C3J0P7_9CHAR</name>
<protein>
    <submittedName>
        <fullName evidence="2">Uncharacterized protein</fullName>
    </submittedName>
</protein>
<dbReference type="Proteomes" id="UP000694419">
    <property type="component" value="Unplaced"/>
</dbReference>
<feature type="chain" id="PRO_5034497120" evidence="1">
    <location>
        <begin position="19"/>
        <end position="56"/>
    </location>
</feature>
<evidence type="ECO:0000313" key="2">
    <source>
        <dbReference type="Ensembl" id="ENSCPGP00000000289.1"/>
    </source>
</evidence>
<evidence type="ECO:0000313" key="3">
    <source>
        <dbReference type="Proteomes" id="UP000694419"/>
    </source>
</evidence>
<organism evidence="2 3">
    <name type="scientific">Calidris pygmaea</name>
    <name type="common">Spoon-billed sandpiper</name>
    <dbReference type="NCBI Taxonomy" id="425635"/>
    <lineage>
        <taxon>Eukaryota</taxon>
        <taxon>Metazoa</taxon>
        <taxon>Chordata</taxon>
        <taxon>Craniata</taxon>
        <taxon>Vertebrata</taxon>
        <taxon>Euteleostomi</taxon>
        <taxon>Archelosauria</taxon>
        <taxon>Archosauria</taxon>
        <taxon>Dinosauria</taxon>
        <taxon>Saurischia</taxon>
        <taxon>Theropoda</taxon>
        <taxon>Coelurosauria</taxon>
        <taxon>Aves</taxon>
        <taxon>Neognathae</taxon>
        <taxon>Neoaves</taxon>
        <taxon>Charadriiformes</taxon>
        <taxon>Scolopacidae</taxon>
        <taxon>Calidris</taxon>
    </lineage>
</organism>
<sequence>MGVGGCLALPWRCLVVLGLRLLFLVPAGVPVRSGDATFPKAMDNVTVRQGESATLR</sequence>
<dbReference type="Ensembl" id="ENSCPGT00000000323.1">
    <property type="protein sequence ID" value="ENSCPGP00000000289.1"/>
    <property type="gene ID" value="ENSCPGG00000000242.1"/>
</dbReference>
<reference evidence="2" key="2">
    <citation type="submission" date="2025-09" db="UniProtKB">
        <authorList>
            <consortium name="Ensembl"/>
        </authorList>
    </citation>
    <scope>IDENTIFICATION</scope>
</reference>
<proteinExistence type="predicted"/>
<feature type="signal peptide" evidence="1">
    <location>
        <begin position="1"/>
        <end position="18"/>
    </location>
</feature>
<reference evidence="2" key="1">
    <citation type="submission" date="2025-08" db="UniProtKB">
        <authorList>
            <consortium name="Ensembl"/>
        </authorList>
    </citation>
    <scope>IDENTIFICATION</scope>
</reference>
<keyword evidence="3" id="KW-1185">Reference proteome</keyword>